<protein>
    <submittedName>
        <fullName evidence="2">YggT family protein</fullName>
    </submittedName>
</protein>
<proteinExistence type="predicted"/>
<keyword evidence="1" id="KW-0472">Membrane</keyword>
<comment type="caution">
    <text evidence="2">The sequence shown here is derived from an EMBL/GenBank/DDBJ whole genome shotgun (WGS) entry which is preliminary data.</text>
</comment>
<evidence type="ECO:0000256" key="1">
    <source>
        <dbReference type="SAM" id="Phobius"/>
    </source>
</evidence>
<keyword evidence="1" id="KW-0812">Transmembrane</keyword>
<name>A0ABN2FAR3_9ACTN</name>
<gene>
    <name evidence="2" type="ORF">GCM10009744_26240</name>
</gene>
<dbReference type="EMBL" id="BAAANE010000004">
    <property type="protein sequence ID" value="GAA1635993.1"/>
    <property type="molecule type" value="Genomic_DNA"/>
</dbReference>
<evidence type="ECO:0000313" key="3">
    <source>
        <dbReference type="Proteomes" id="UP001501319"/>
    </source>
</evidence>
<dbReference type="Proteomes" id="UP001501319">
    <property type="component" value="Unassembled WGS sequence"/>
</dbReference>
<feature type="transmembrane region" description="Helical" evidence="1">
    <location>
        <begin position="20"/>
        <end position="41"/>
    </location>
</feature>
<evidence type="ECO:0000313" key="2">
    <source>
        <dbReference type="EMBL" id="GAA1635993.1"/>
    </source>
</evidence>
<dbReference type="Pfam" id="PF02325">
    <property type="entry name" value="CCB3_YggT"/>
    <property type="match status" value="1"/>
</dbReference>
<keyword evidence="1" id="KW-1133">Transmembrane helix</keyword>
<sequence>MAGNVDTGKTASVAVTEELIMSLIGALVGYALTAFILLLLARMVLDWSGVLASGPQWASRARQLTHAWTEPVIAPVRRVLRPVRAGGLSIDLAFTAVFFAVLILRSIAFSL</sequence>
<accession>A0ABN2FAR3</accession>
<keyword evidence="3" id="KW-1185">Reference proteome</keyword>
<feature type="transmembrane region" description="Helical" evidence="1">
    <location>
        <begin position="87"/>
        <end position="108"/>
    </location>
</feature>
<organism evidence="2 3">
    <name type="scientific">Kribbella alba</name>
    <dbReference type="NCBI Taxonomy" id="190197"/>
    <lineage>
        <taxon>Bacteria</taxon>
        <taxon>Bacillati</taxon>
        <taxon>Actinomycetota</taxon>
        <taxon>Actinomycetes</taxon>
        <taxon>Propionibacteriales</taxon>
        <taxon>Kribbellaceae</taxon>
        <taxon>Kribbella</taxon>
    </lineage>
</organism>
<dbReference type="InterPro" id="IPR003425">
    <property type="entry name" value="CCB3/YggT"/>
</dbReference>
<reference evidence="2 3" key="1">
    <citation type="journal article" date="2019" name="Int. J. Syst. Evol. Microbiol.">
        <title>The Global Catalogue of Microorganisms (GCM) 10K type strain sequencing project: providing services to taxonomists for standard genome sequencing and annotation.</title>
        <authorList>
            <consortium name="The Broad Institute Genomics Platform"/>
            <consortium name="The Broad Institute Genome Sequencing Center for Infectious Disease"/>
            <person name="Wu L."/>
            <person name="Ma J."/>
        </authorList>
    </citation>
    <scope>NUCLEOTIDE SEQUENCE [LARGE SCALE GENOMIC DNA]</scope>
    <source>
        <strain evidence="2 3">JCM 14306</strain>
    </source>
</reference>